<reference evidence="1 2" key="1">
    <citation type="submission" date="2018-04" db="EMBL/GenBank/DDBJ databases">
        <title>WGS assembly of Panicum hallii var. hallii HAL2.</title>
        <authorList>
            <person name="Lovell J."/>
            <person name="Jenkins J."/>
            <person name="Lowry D."/>
            <person name="Mamidi S."/>
            <person name="Sreedasyam A."/>
            <person name="Weng X."/>
            <person name="Barry K."/>
            <person name="Bonette J."/>
            <person name="Campitelli B."/>
            <person name="Daum C."/>
            <person name="Gordon S."/>
            <person name="Gould B."/>
            <person name="Lipzen A."/>
            <person name="MacQueen A."/>
            <person name="Palacio-Mejia J."/>
            <person name="Plott C."/>
            <person name="Shakirov E."/>
            <person name="Shu S."/>
            <person name="Yoshinaga Y."/>
            <person name="Zane M."/>
            <person name="Rokhsar D."/>
            <person name="Grimwood J."/>
            <person name="Schmutz J."/>
            <person name="Juenger T."/>
        </authorList>
    </citation>
    <scope>NUCLEOTIDE SEQUENCE [LARGE SCALE GENOMIC DNA]</scope>
    <source>
        <strain evidence="2">cv. HAL2</strain>
    </source>
</reference>
<proteinExistence type="predicted"/>
<dbReference type="AlphaFoldDB" id="A0A2T7EFQ8"/>
<dbReference type="Gramene" id="PUZ66652">
    <property type="protein sequence ID" value="PUZ66652"/>
    <property type="gene ID" value="GQ55_3G343700"/>
</dbReference>
<dbReference type="Proteomes" id="UP000244336">
    <property type="component" value="Chromosome 3"/>
</dbReference>
<evidence type="ECO:0000313" key="2">
    <source>
        <dbReference type="Proteomes" id="UP000244336"/>
    </source>
</evidence>
<gene>
    <name evidence="1" type="ORF">GQ55_3G343700</name>
</gene>
<organism evidence="1 2">
    <name type="scientific">Panicum hallii var. hallii</name>
    <dbReference type="NCBI Taxonomy" id="1504633"/>
    <lineage>
        <taxon>Eukaryota</taxon>
        <taxon>Viridiplantae</taxon>
        <taxon>Streptophyta</taxon>
        <taxon>Embryophyta</taxon>
        <taxon>Tracheophyta</taxon>
        <taxon>Spermatophyta</taxon>
        <taxon>Magnoliopsida</taxon>
        <taxon>Liliopsida</taxon>
        <taxon>Poales</taxon>
        <taxon>Poaceae</taxon>
        <taxon>PACMAD clade</taxon>
        <taxon>Panicoideae</taxon>
        <taxon>Panicodae</taxon>
        <taxon>Paniceae</taxon>
        <taxon>Panicinae</taxon>
        <taxon>Panicum</taxon>
        <taxon>Panicum sect. Panicum</taxon>
    </lineage>
</organism>
<sequence length="82" mass="8724">MVAAHGLRKRSRGAATWRIRWRAARSPEGRRRWRAMCSPCTDGPAPIDRRGVVPMKGGAVALVDGGVVVSDDGAALHPPVLG</sequence>
<dbReference type="EMBL" id="CM009751">
    <property type="protein sequence ID" value="PUZ66652.1"/>
    <property type="molecule type" value="Genomic_DNA"/>
</dbReference>
<accession>A0A2T7EFQ8</accession>
<name>A0A2T7EFQ8_9POAL</name>
<keyword evidence="2" id="KW-1185">Reference proteome</keyword>
<evidence type="ECO:0000313" key="1">
    <source>
        <dbReference type="EMBL" id="PUZ66652.1"/>
    </source>
</evidence>
<protein>
    <submittedName>
        <fullName evidence="1">Uncharacterized protein</fullName>
    </submittedName>
</protein>